<evidence type="ECO:0000313" key="1">
    <source>
        <dbReference type="EMBL" id="MBX61011.1"/>
    </source>
</evidence>
<organism evidence="1">
    <name type="scientific">Rhizophora mucronata</name>
    <name type="common">Asiatic mangrove</name>
    <dbReference type="NCBI Taxonomy" id="61149"/>
    <lineage>
        <taxon>Eukaryota</taxon>
        <taxon>Viridiplantae</taxon>
        <taxon>Streptophyta</taxon>
        <taxon>Embryophyta</taxon>
        <taxon>Tracheophyta</taxon>
        <taxon>Spermatophyta</taxon>
        <taxon>Magnoliopsida</taxon>
        <taxon>eudicotyledons</taxon>
        <taxon>Gunneridae</taxon>
        <taxon>Pentapetalae</taxon>
        <taxon>rosids</taxon>
        <taxon>fabids</taxon>
        <taxon>Malpighiales</taxon>
        <taxon>Rhizophoraceae</taxon>
        <taxon>Rhizophora</taxon>
    </lineage>
</organism>
<name>A0A2P2Q201_RHIMU</name>
<dbReference type="EMBL" id="GGEC01080527">
    <property type="protein sequence ID" value="MBX61011.1"/>
    <property type="molecule type" value="Transcribed_RNA"/>
</dbReference>
<dbReference type="AlphaFoldDB" id="A0A2P2Q201"/>
<proteinExistence type="predicted"/>
<protein>
    <submittedName>
        <fullName evidence="1">Uncharacterized protein</fullName>
    </submittedName>
</protein>
<reference evidence="1" key="1">
    <citation type="submission" date="2018-02" db="EMBL/GenBank/DDBJ databases">
        <title>Rhizophora mucronata_Transcriptome.</title>
        <authorList>
            <person name="Meera S.P."/>
            <person name="Sreeshan A."/>
            <person name="Augustine A."/>
        </authorList>
    </citation>
    <scope>NUCLEOTIDE SEQUENCE</scope>
    <source>
        <tissue evidence="1">Leaf</tissue>
    </source>
</reference>
<sequence>MYNSRDSGYWYVLSAHYTCLNGPTFGLGYQGRQKILQIHIKCGT</sequence>
<accession>A0A2P2Q201</accession>